<evidence type="ECO:0000313" key="9">
    <source>
        <dbReference type="Proteomes" id="UP000298458"/>
    </source>
</evidence>
<feature type="region of interest" description="Disordered" evidence="6">
    <location>
        <begin position="442"/>
        <end position="467"/>
    </location>
</feature>
<evidence type="ECO:0000256" key="3">
    <source>
        <dbReference type="ARBA" id="ARBA00023054"/>
    </source>
</evidence>
<name>A0A4R9GIN4_9LEPT</name>
<proteinExistence type="inferred from homology"/>
<feature type="coiled-coil region" evidence="5">
    <location>
        <begin position="184"/>
        <end position="211"/>
    </location>
</feature>
<organism evidence="8 9">
    <name type="scientific">Leptospira fletcheri</name>
    <dbReference type="NCBI Taxonomy" id="2484981"/>
    <lineage>
        <taxon>Bacteria</taxon>
        <taxon>Pseudomonadati</taxon>
        <taxon>Spirochaetota</taxon>
        <taxon>Spirochaetia</taxon>
        <taxon>Leptospirales</taxon>
        <taxon>Leptospiraceae</taxon>
        <taxon>Leptospira</taxon>
    </lineage>
</organism>
<dbReference type="GO" id="GO:0006310">
    <property type="term" value="P:DNA recombination"/>
    <property type="evidence" value="ECO:0007669"/>
    <property type="project" value="UniProtKB-KW"/>
</dbReference>
<evidence type="ECO:0000256" key="5">
    <source>
        <dbReference type="SAM" id="Coils"/>
    </source>
</evidence>
<dbReference type="EMBL" id="RQET01000004">
    <property type="protein sequence ID" value="TGK12628.1"/>
    <property type="molecule type" value="Genomic_DNA"/>
</dbReference>
<dbReference type="InterPro" id="IPR003798">
    <property type="entry name" value="DNA_recombination_RmuC"/>
</dbReference>
<accession>A0A4R9GIN4</accession>
<dbReference type="PANTHER" id="PTHR30563">
    <property type="entry name" value="DNA RECOMBINATION PROTEIN RMUC"/>
    <property type="match status" value="1"/>
</dbReference>
<keyword evidence="7" id="KW-1133">Transmembrane helix</keyword>
<dbReference type="AlphaFoldDB" id="A0A4R9GIN4"/>
<evidence type="ECO:0000256" key="1">
    <source>
        <dbReference type="ARBA" id="ARBA00003416"/>
    </source>
</evidence>
<feature type="transmembrane region" description="Helical" evidence="7">
    <location>
        <begin position="17"/>
        <end position="36"/>
    </location>
</feature>
<evidence type="ECO:0000256" key="6">
    <source>
        <dbReference type="SAM" id="MobiDB-lite"/>
    </source>
</evidence>
<comment type="similarity">
    <text evidence="2">Belongs to the RmuC family.</text>
</comment>
<dbReference type="Pfam" id="PF02646">
    <property type="entry name" value="RmuC"/>
    <property type="match status" value="1"/>
</dbReference>
<evidence type="ECO:0000256" key="2">
    <source>
        <dbReference type="ARBA" id="ARBA00009840"/>
    </source>
</evidence>
<keyword evidence="3 5" id="KW-0175">Coiled coil</keyword>
<evidence type="ECO:0000256" key="7">
    <source>
        <dbReference type="SAM" id="Phobius"/>
    </source>
</evidence>
<feature type="coiled-coil region" evidence="5">
    <location>
        <begin position="93"/>
        <end position="131"/>
    </location>
</feature>
<reference evidence="8" key="1">
    <citation type="journal article" date="2019" name="PLoS Negl. Trop. Dis.">
        <title>Revisiting the worldwide diversity of Leptospira species in the environment.</title>
        <authorList>
            <person name="Vincent A.T."/>
            <person name="Schiettekatte O."/>
            <person name="Bourhy P."/>
            <person name="Veyrier F.J."/>
            <person name="Picardeau M."/>
        </authorList>
    </citation>
    <scope>NUCLEOTIDE SEQUENCE [LARGE SCALE GENOMIC DNA]</scope>
    <source>
        <strain evidence="8">SSW15</strain>
    </source>
</reference>
<comment type="function">
    <text evidence="1">Involved in DNA recombination.</text>
</comment>
<comment type="caution">
    <text evidence="8">The sequence shown here is derived from an EMBL/GenBank/DDBJ whole genome shotgun (WGS) entry which is preliminary data.</text>
</comment>
<dbReference type="OrthoDB" id="370725at2"/>
<keyword evidence="7" id="KW-0812">Transmembrane</keyword>
<sequence>MDFPKSRWIQKGGYMEYSITLLVGILVGFSLAFFLAKRLYGSESGISPSEHEKLKMEVAALRATELRSKERTTQLESDLKTVSEKNTQAIGAWQAMKKESDLLKERLENQKKEFEELTSKLKEEFKNLANQALLDNSQKFNLQTQEKLGDLLKPLKENIESFGKKVEVSAQETKISTATLKEHISSLTKSNESLQTEAKNLAEALRGDKKAQGDWGEEILEGILERSGLREGEEFFRQASFKDEEGGKRPDVIVRLPGNRCVVVDSKVSLNSYVSFYGATEETEKEIYLEQHAGALRKHAKDLARKNYQYLEGLNSPDFVLMFLYSEPALFWALRKDPSLALEAYQQNVLIVTPSSLMISLKMVSNIWRLEDQDRNAKEIARQSGLLLEKLGNFVTDLEKVGGALSVTQGHYENAMKKLKSGKGNILKKAGELMELGAGVSKEETKKKLSGFADEEEEDEPSLLSAD</sequence>
<dbReference type="PANTHER" id="PTHR30563:SF0">
    <property type="entry name" value="DNA RECOMBINATION PROTEIN RMUC"/>
    <property type="match status" value="1"/>
</dbReference>
<protein>
    <submittedName>
        <fullName evidence="8">DNA recombination protein RmuC</fullName>
    </submittedName>
</protein>
<evidence type="ECO:0000256" key="4">
    <source>
        <dbReference type="ARBA" id="ARBA00023172"/>
    </source>
</evidence>
<gene>
    <name evidence="8" type="primary">rmuC</name>
    <name evidence="8" type="ORF">EHO60_09425</name>
</gene>
<evidence type="ECO:0000313" key="8">
    <source>
        <dbReference type="EMBL" id="TGK12628.1"/>
    </source>
</evidence>
<dbReference type="Proteomes" id="UP000298458">
    <property type="component" value="Unassembled WGS sequence"/>
</dbReference>
<keyword evidence="9" id="KW-1185">Reference proteome</keyword>
<keyword evidence="4" id="KW-0233">DNA recombination</keyword>
<keyword evidence="7" id="KW-0472">Membrane</keyword>